<evidence type="ECO:0000256" key="1">
    <source>
        <dbReference type="SAM" id="SignalP"/>
    </source>
</evidence>
<evidence type="ECO:0008006" key="4">
    <source>
        <dbReference type="Google" id="ProtNLM"/>
    </source>
</evidence>
<evidence type="ECO:0000313" key="2">
    <source>
        <dbReference type="EMBL" id="MBB6547155.1"/>
    </source>
</evidence>
<dbReference type="RefSeq" id="WP_185101839.1">
    <property type="nucleotide sequence ID" value="NZ_JACHMI010000001.1"/>
</dbReference>
<organism evidence="2 3">
    <name type="scientific">Nonomuraea rubra</name>
    <dbReference type="NCBI Taxonomy" id="46180"/>
    <lineage>
        <taxon>Bacteria</taxon>
        <taxon>Bacillati</taxon>
        <taxon>Actinomycetota</taxon>
        <taxon>Actinomycetes</taxon>
        <taxon>Streptosporangiales</taxon>
        <taxon>Streptosporangiaceae</taxon>
        <taxon>Nonomuraea</taxon>
    </lineage>
</organism>
<comment type="caution">
    <text evidence="2">The sequence shown here is derived from an EMBL/GenBank/DDBJ whole genome shotgun (WGS) entry which is preliminary data.</text>
</comment>
<name>A0A7X0TXE8_9ACTN</name>
<reference evidence="2 3" key="1">
    <citation type="submission" date="2020-08" db="EMBL/GenBank/DDBJ databases">
        <title>Sequencing the genomes of 1000 actinobacteria strains.</title>
        <authorList>
            <person name="Klenk H.-P."/>
        </authorList>
    </citation>
    <scope>NUCLEOTIDE SEQUENCE [LARGE SCALE GENOMIC DNA]</scope>
    <source>
        <strain evidence="2 3">DSM 43768</strain>
    </source>
</reference>
<dbReference type="SUPFAM" id="SSF63829">
    <property type="entry name" value="Calcium-dependent phosphotriesterase"/>
    <property type="match status" value="1"/>
</dbReference>
<protein>
    <recommendedName>
        <fullName evidence="4">SMP-30/Gluconolactonase/LRE-like region domain-containing protein</fullName>
    </recommendedName>
</protein>
<accession>A0A7X0TXE8</accession>
<keyword evidence="3" id="KW-1185">Reference proteome</keyword>
<dbReference type="EMBL" id="JACHMI010000001">
    <property type="protein sequence ID" value="MBB6547155.1"/>
    <property type="molecule type" value="Genomic_DNA"/>
</dbReference>
<evidence type="ECO:0000313" key="3">
    <source>
        <dbReference type="Proteomes" id="UP000565579"/>
    </source>
</evidence>
<dbReference type="AlphaFoldDB" id="A0A7X0TXE8"/>
<proteinExistence type="predicted"/>
<dbReference type="Proteomes" id="UP000565579">
    <property type="component" value="Unassembled WGS sequence"/>
</dbReference>
<dbReference type="InterPro" id="IPR011042">
    <property type="entry name" value="6-blade_b-propeller_TolB-like"/>
</dbReference>
<feature type="chain" id="PRO_5030792341" description="SMP-30/Gluconolactonase/LRE-like region domain-containing protein" evidence="1">
    <location>
        <begin position="25"/>
        <end position="328"/>
    </location>
</feature>
<sequence length="328" mass="33867">MRNSMLTLAFAAGIALASVPPANAATITAASSPSAAQTRPPAVTSRIAVHFDLAKGQMPENIALGPDGTAYVTFAAARQVAAISPAGATRILATLPAPADGGAATPVLGFALTTGIVRTGDGTLYFLYASGDAATTGLYRLSPGREPRRIAALPATGLPNGLAYDEPAKTFYLTDSVHGTITTVPLNGGHAQVWSSARELSATTFLGANGIKVRHGAVWATNLDRGTLLRIPIDRGRPGPVRVKAAGLAGIDDIAFTGTGDDQVIATLNVPNKVVRISGDGRATTLLASAGRSLARASRPARSRPPRHSARTYEYRRGVADQRCRVLS</sequence>
<feature type="signal peptide" evidence="1">
    <location>
        <begin position="1"/>
        <end position="24"/>
    </location>
</feature>
<keyword evidence="1" id="KW-0732">Signal</keyword>
<dbReference type="Gene3D" id="2.120.10.30">
    <property type="entry name" value="TolB, C-terminal domain"/>
    <property type="match status" value="1"/>
</dbReference>
<gene>
    <name evidence="2" type="ORF">HD593_001950</name>
</gene>